<reference evidence="2" key="3">
    <citation type="submission" date="2011-03" db="EMBL/GenBank/DDBJ databases">
        <title>Annotation of Magnaporthe poae ATCC 64411.</title>
        <authorList>
            <person name="Ma L.-J."/>
            <person name="Dead R."/>
            <person name="Young S.K."/>
            <person name="Zeng Q."/>
            <person name="Gargeya S."/>
            <person name="Fitzgerald M."/>
            <person name="Haas B."/>
            <person name="Abouelleil A."/>
            <person name="Alvarado L."/>
            <person name="Arachchi H.M."/>
            <person name="Berlin A."/>
            <person name="Brown A."/>
            <person name="Chapman S.B."/>
            <person name="Chen Z."/>
            <person name="Dunbar C."/>
            <person name="Freedman E."/>
            <person name="Gearin G."/>
            <person name="Gellesch M."/>
            <person name="Goldberg J."/>
            <person name="Griggs A."/>
            <person name="Gujja S."/>
            <person name="Heiman D."/>
            <person name="Howarth C."/>
            <person name="Larson L."/>
            <person name="Lui A."/>
            <person name="MacDonald P.J.P."/>
            <person name="Mehta T."/>
            <person name="Montmayeur A."/>
            <person name="Murphy C."/>
            <person name="Neiman D."/>
            <person name="Pearson M."/>
            <person name="Priest M."/>
            <person name="Roberts A."/>
            <person name="Saif S."/>
            <person name="Shea T."/>
            <person name="Shenoy N."/>
            <person name="Sisk P."/>
            <person name="Stolte C."/>
            <person name="Sykes S."/>
            <person name="Yandava C."/>
            <person name="Wortman J."/>
            <person name="Nusbaum C."/>
            <person name="Birren B."/>
        </authorList>
    </citation>
    <scope>NUCLEOTIDE SEQUENCE</scope>
    <source>
        <strain evidence="2">ATCC 64411</strain>
    </source>
</reference>
<dbReference type="Proteomes" id="UP000011715">
    <property type="component" value="Unassembled WGS sequence"/>
</dbReference>
<dbReference type="EMBL" id="GL876967">
    <property type="protein sequence ID" value="KLU83432.1"/>
    <property type="molecule type" value="Genomic_DNA"/>
</dbReference>
<dbReference type="VEuPathDB" id="FungiDB:MAPG_02492"/>
<protein>
    <submittedName>
        <fullName evidence="2 3">Uncharacterized protein</fullName>
    </submittedName>
</protein>
<dbReference type="AlphaFoldDB" id="A0A0C4DRI3"/>
<proteinExistence type="predicted"/>
<name>A0A0C4DRI3_MAGP6</name>
<reference evidence="2" key="1">
    <citation type="submission" date="2010-05" db="EMBL/GenBank/DDBJ databases">
        <title>The Genome Sequence of Magnaporthe poae strain ATCC 64411.</title>
        <authorList>
            <consortium name="The Broad Institute Genome Sequencing Platform"/>
            <consortium name="Broad Institute Genome Sequencing Center for Infectious Disease"/>
            <person name="Ma L.-J."/>
            <person name="Dead R."/>
            <person name="Young S."/>
            <person name="Zeng Q."/>
            <person name="Koehrsen M."/>
            <person name="Alvarado L."/>
            <person name="Berlin A."/>
            <person name="Chapman S.B."/>
            <person name="Chen Z."/>
            <person name="Freedman E."/>
            <person name="Gellesch M."/>
            <person name="Goldberg J."/>
            <person name="Griggs A."/>
            <person name="Gujja S."/>
            <person name="Heilman E.R."/>
            <person name="Heiman D."/>
            <person name="Hepburn T."/>
            <person name="Howarth C."/>
            <person name="Jen D."/>
            <person name="Larson L."/>
            <person name="Mehta T."/>
            <person name="Neiman D."/>
            <person name="Pearson M."/>
            <person name="Roberts A."/>
            <person name="Saif S."/>
            <person name="Shea T."/>
            <person name="Shenoy N."/>
            <person name="Sisk P."/>
            <person name="Stolte C."/>
            <person name="Sykes S."/>
            <person name="Walk T."/>
            <person name="White J."/>
            <person name="Yandava C."/>
            <person name="Haas B."/>
            <person name="Nusbaum C."/>
            <person name="Birren B."/>
        </authorList>
    </citation>
    <scope>NUCLEOTIDE SEQUENCE</scope>
    <source>
        <strain evidence="2">ATCC 64411</strain>
    </source>
</reference>
<organism evidence="3 4">
    <name type="scientific">Magnaporthiopsis poae (strain ATCC 64411 / 73-15)</name>
    <name type="common">Kentucky bluegrass fungus</name>
    <name type="synonym">Magnaporthe poae</name>
    <dbReference type="NCBI Taxonomy" id="644358"/>
    <lineage>
        <taxon>Eukaryota</taxon>
        <taxon>Fungi</taxon>
        <taxon>Dikarya</taxon>
        <taxon>Ascomycota</taxon>
        <taxon>Pezizomycotina</taxon>
        <taxon>Sordariomycetes</taxon>
        <taxon>Sordariomycetidae</taxon>
        <taxon>Magnaporthales</taxon>
        <taxon>Magnaporthaceae</taxon>
        <taxon>Magnaporthiopsis</taxon>
    </lineage>
</organism>
<accession>A0A0C4DRI3</accession>
<reference evidence="3" key="4">
    <citation type="journal article" date="2015" name="G3 (Bethesda)">
        <title>Genome sequences of three phytopathogenic species of the Magnaporthaceae family of fungi.</title>
        <authorList>
            <person name="Okagaki L.H."/>
            <person name="Nunes C.C."/>
            <person name="Sailsbery J."/>
            <person name="Clay B."/>
            <person name="Brown D."/>
            <person name="John T."/>
            <person name="Oh Y."/>
            <person name="Young N."/>
            <person name="Fitzgerald M."/>
            <person name="Haas B.J."/>
            <person name="Zeng Q."/>
            <person name="Young S."/>
            <person name="Adiconis X."/>
            <person name="Fan L."/>
            <person name="Levin J.Z."/>
            <person name="Mitchell T.K."/>
            <person name="Okubara P.A."/>
            <person name="Farman M.L."/>
            <person name="Kohn L.M."/>
            <person name="Birren B."/>
            <person name="Ma L.-J."/>
            <person name="Dean R.A."/>
        </authorList>
    </citation>
    <scope>NUCLEOTIDE SEQUENCE</scope>
    <source>
        <strain evidence="3">ATCC 64411 / 73-15</strain>
    </source>
</reference>
<evidence type="ECO:0000313" key="2">
    <source>
        <dbReference type="EMBL" id="KLU83432.1"/>
    </source>
</evidence>
<keyword evidence="4" id="KW-1185">Reference proteome</keyword>
<feature type="region of interest" description="Disordered" evidence="1">
    <location>
        <begin position="78"/>
        <end position="125"/>
    </location>
</feature>
<dbReference type="EMBL" id="ADBL01000622">
    <property type="status" value="NOT_ANNOTATED_CDS"/>
    <property type="molecule type" value="Genomic_DNA"/>
</dbReference>
<evidence type="ECO:0000313" key="3">
    <source>
        <dbReference type="EnsemblFungi" id="MAPG_02492T0"/>
    </source>
</evidence>
<reference evidence="4" key="2">
    <citation type="submission" date="2010-05" db="EMBL/GenBank/DDBJ databases">
        <title>The genome sequence of Magnaporthe poae strain ATCC 64411.</title>
        <authorList>
            <person name="Ma L.-J."/>
            <person name="Dead R."/>
            <person name="Young S."/>
            <person name="Zeng Q."/>
            <person name="Koehrsen M."/>
            <person name="Alvarado L."/>
            <person name="Berlin A."/>
            <person name="Chapman S.B."/>
            <person name="Chen Z."/>
            <person name="Freedman E."/>
            <person name="Gellesch M."/>
            <person name="Goldberg J."/>
            <person name="Griggs A."/>
            <person name="Gujja S."/>
            <person name="Heilman E.R."/>
            <person name="Heiman D."/>
            <person name="Hepburn T."/>
            <person name="Howarth C."/>
            <person name="Jen D."/>
            <person name="Larson L."/>
            <person name="Mehta T."/>
            <person name="Neiman D."/>
            <person name="Pearson M."/>
            <person name="Roberts A."/>
            <person name="Saif S."/>
            <person name="Shea T."/>
            <person name="Shenoy N."/>
            <person name="Sisk P."/>
            <person name="Stolte C."/>
            <person name="Sykes S."/>
            <person name="Walk T."/>
            <person name="White J."/>
            <person name="Yandava C."/>
            <person name="Haas B."/>
            <person name="Nusbaum C."/>
            <person name="Birren B."/>
        </authorList>
    </citation>
    <scope>NUCLEOTIDE SEQUENCE [LARGE SCALE GENOMIC DNA]</scope>
    <source>
        <strain evidence="4">ATCC 64411 / 73-15</strain>
    </source>
</reference>
<evidence type="ECO:0000256" key="1">
    <source>
        <dbReference type="SAM" id="MobiDB-lite"/>
    </source>
</evidence>
<gene>
    <name evidence="2" type="ORF">MAPG_02492</name>
</gene>
<sequence>MAAWVLTGEELGRLDAQGSPISIAREQPGHFLDRLYRRRMLPSLSARRLTRYSLDGISCAMASQTWIAEARTGWAVRGGPNGNCTSRASPGSPLGAPGRNKNESPEFMPGENSWLAERGIGGSGT</sequence>
<reference evidence="3" key="5">
    <citation type="submission" date="2015-06" db="UniProtKB">
        <authorList>
            <consortium name="EnsemblFungi"/>
        </authorList>
    </citation>
    <scope>IDENTIFICATION</scope>
    <source>
        <strain evidence="3">ATCC 64411</strain>
    </source>
</reference>
<dbReference type="EnsemblFungi" id="MAPG_02492T0">
    <property type="protein sequence ID" value="MAPG_02492T0"/>
    <property type="gene ID" value="MAPG_02492"/>
</dbReference>
<evidence type="ECO:0000313" key="4">
    <source>
        <dbReference type="Proteomes" id="UP000011715"/>
    </source>
</evidence>